<evidence type="ECO:0000313" key="2">
    <source>
        <dbReference type="EMBL" id="CAJ0804012.1"/>
    </source>
</evidence>
<dbReference type="RefSeq" id="WP_012435802.1">
    <property type="nucleotide sequence ID" value="NZ_CATZAZ010000011.1"/>
</dbReference>
<dbReference type="InterPro" id="IPR051790">
    <property type="entry name" value="Cytochrome_c-biogenesis_DsbD"/>
</dbReference>
<accession>A0AAD2BSZ9</accession>
<evidence type="ECO:0008006" key="4">
    <source>
        <dbReference type="Google" id="ProtNLM"/>
    </source>
</evidence>
<keyword evidence="1" id="KW-0472">Membrane</keyword>
<keyword evidence="1" id="KW-0812">Transmembrane</keyword>
<comment type="caution">
    <text evidence="2">The sequence shown here is derived from an EMBL/GenBank/DDBJ whole genome shotgun (WGS) entry which is preliminary data.</text>
</comment>
<gene>
    <name evidence="2" type="ORF">R77560_04003</name>
</gene>
<feature type="transmembrane region" description="Helical" evidence="1">
    <location>
        <begin position="46"/>
        <end position="69"/>
    </location>
</feature>
<protein>
    <recommendedName>
        <fullName evidence="4">Cytochrome c biogenesis protein CcdA</fullName>
    </recommendedName>
</protein>
<feature type="transmembrane region" description="Helical" evidence="1">
    <location>
        <begin position="6"/>
        <end position="34"/>
    </location>
</feature>
<reference evidence="2" key="1">
    <citation type="submission" date="2023-07" db="EMBL/GenBank/DDBJ databases">
        <authorList>
            <person name="Peeters C."/>
        </authorList>
    </citation>
    <scope>NUCLEOTIDE SEQUENCE</scope>
    <source>
        <strain evidence="2">R-77560</strain>
    </source>
</reference>
<dbReference type="PANTHER" id="PTHR31272">
    <property type="entry name" value="CYTOCHROME C-TYPE BIOGENESIS PROTEIN HI_1454-RELATED"/>
    <property type="match status" value="1"/>
</dbReference>
<feature type="transmembrane region" description="Helical" evidence="1">
    <location>
        <begin position="152"/>
        <end position="177"/>
    </location>
</feature>
<dbReference type="AlphaFoldDB" id="A0AAD2BSZ9"/>
<sequence>MDTSIFFGGSVIAAFVAGMIALFAPCCLSVMLPAYFASSFQNRSRLVAMSFVFAAGVGTVILPLVMGSIALRQLFVTQHAAIYLLGGSIMLGMALFTLLGGKLQLPMPARRAAADTGPFGIYTLGMFSGVASACCAPVLAGVLALSSLASSAALAAGLGSAYVFGMVAPLFAISLLWERFDWRSSVLFRTRMVTWRIGPLQRTLSVSMLMSAALLGVMGALAIWEAFSTDSMSTSSHWSLAVAVQLQHVGRSVTQALLVVPNWLMAVVLLFSIAALGWRARSQWRRNGLSDGAAGVEEEPTPSRRIE</sequence>
<dbReference type="Proteomes" id="UP001189756">
    <property type="component" value="Unassembled WGS sequence"/>
</dbReference>
<evidence type="ECO:0000256" key="1">
    <source>
        <dbReference type="SAM" id="Phobius"/>
    </source>
</evidence>
<evidence type="ECO:0000313" key="3">
    <source>
        <dbReference type="Proteomes" id="UP001189756"/>
    </source>
</evidence>
<name>A0AAD2BSZ9_9RALS</name>
<keyword evidence="1" id="KW-1133">Transmembrane helix</keyword>
<dbReference type="PANTHER" id="PTHR31272:SF4">
    <property type="entry name" value="CYTOCHROME C-TYPE BIOGENESIS PROTEIN HI_1454-RELATED"/>
    <property type="match status" value="1"/>
</dbReference>
<feature type="transmembrane region" description="Helical" evidence="1">
    <location>
        <begin position="256"/>
        <end position="278"/>
    </location>
</feature>
<proteinExistence type="predicted"/>
<feature type="transmembrane region" description="Helical" evidence="1">
    <location>
        <begin position="121"/>
        <end position="146"/>
    </location>
</feature>
<organism evidence="2 3">
    <name type="scientific">Ralstonia thomasii</name>
    <dbReference type="NCBI Taxonomy" id="3058596"/>
    <lineage>
        <taxon>Bacteria</taxon>
        <taxon>Pseudomonadati</taxon>
        <taxon>Pseudomonadota</taxon>
        <taxon>Betaproteobacteria</taxon>
        <taxon>Burkholderiales</taxon>
        <taxon>Burkholderiaceae</taxon>
        <taxon>Ralstonia</taxon>
    </lineage>
</organism>
<feature type="transmembrane region" description="Helical" evidence="1">
    <location>
        <begin position="204"/>
        <end position="224"/>
    </location>
</feature>
<feature type="transmembrane region" description="Helical" evidence="1">
    <location>
        <begin position="81"/>
        <end position="100"/>
    </location>
</feature>
<dbReference type="EMBL" id="CATZAZ010000011">
    <property type="protein sequence ID" value="CAJ0804012.1"/>
    <property type="molecule type" value="Genomic_DNA"/>
</dbReference>